<dbReference type="SMART" id="SM01290">
    <property type="entry name" value="N-glycanase_N"/>
    <property type="match status" value="1"/>
</dbReference>
<proteinExistence type="predicted"/>
<comment type="caution">
    <text evidence="3">The sequence shown here is derived from an EMBL/GenBank/DDBJ whole genome shotgun (WGS) entry which is preliminary data.</text>
</comment>
<dbReference type="EMBL" id="JAUFQU010000001">
    <property type="protein sequence ID" value="MDN3705751.1"/>
    <property type="molecule type" value="Genomic_DNA"/>
</dbReference>
<dbReference type="Pfam" id="PF09112">
    <property type="entry name" value="N-glycanase_N"/>
    <property type="match status" value="1"/>
</dbReference>
<dbReference type="Gene3D" id="2.60.120.230">
    <property type="match status" value="1"/>
</dbReference>
<protein>
    <submittedName>
        <fullName evidence="3">PNGase F N-terminal domain-containing protein</fullName>
    </submittedName>
</protein>
<evidence type="ECO:0000259" key="2">
    <source>
        <dbReference type="SMART" id="SM01290"/>
    </source>
</evidence>
<accession>A0ABT8CP75</accession>
<dbReference type="Gene3D" id="2.60.120.1570">
    <property type="entry name" value="Peptide-N-glycosidase F, N-terminal domain"/>
    <property type="match status" value="1"/>
</dbReference>
<gene>
    <name evidence="3" type="ORF">QW060_01245</name>
</gene>
<keyword evidence="1" id="KW-1015">Disulfide bond</keyword>
<dbReference type="InterPro" id="IPR043022">
    <property type="entry name" value="PngaseF_N_sf"/>
</dbReference>
<organism evidence="3 4">
    <name type="scientific">Paenimyroides ceti</name>
    <dbReference type="NCBI Taxonomy" id="395087"/>
    <lineage>
        <taxon>Bacteria</taxon>
        <taxon>Pseudomonadati</taxon>
        <taxon>Bacteroidota</taxon>
        <taxon>Flavobacteriia</taxon>
        <taxon>Flavobacteriales</taxon>
        <taxon>Flavobacteriaceae</taxon>
        <taxon>Paenimyroides</taxon>
    </lineage>
</organism>
<dbReference type="SUPFAM" id="SSF49742">
    <property type="entry name" value="PHM/PNGase F"/>
    <property type="match status" value="1"/>
</dbReference>
<dbReference type="InterPro" id="IPR008977">
    <property type="entry name" value="PHM/PNGase_F_dom_sf"/>
</dbReference>
<keyword evidence="4" id="KW-1185">Reference proteome</keyword>
<dbReference type="Proteomes" id="UP001242368">
    <property type="component" value="Unassembled WGS sequence"/>
</dbReference>
<feature type="domain" description="Peptide-N-glycosidase F N-terminal" evidence="2">
    <location>
        <begin position="209"/>
        <end position="387"/>
    </location>
</feature>
<dbReference type="Pfam" id="PF09113">
    <property type="entry name" value="N-glycanase_C"/>
    <property type="match status" value="1"/>
</dbReference>
<evidence type="ECO:0000256" key="1">
    <source>
        <dbReference type="ARBA" id="ARBA00023157"/>
    </source>
</evidence>
<dbReference type="Pfam" id="PF22252">
    <property type="entry name" value="PNGase_F-II_N"/>
    <property type="match status" value="1"/>
</dbReference>
<dbReference type="InterPro" id="IPR015196">
    <property type="entry name" value="PngaseF_N"/>
</dbReference>
<dbReference type="RefSeq" id="WP_290361906.1">
    <property type="nucleotide sequence ID" value="NZ_JAUFQU010000001.1"/>
</dbReference>
<name>A0ABT8CP75_9FLAO</name>
<dbReference type="InterPro" id="IPR015197">
    <property type="entry name" value="PngaseF_C"/>
</dbReference>
<dbReference type="InterPro" id="IPR014784">
    <property type="entry name" value="Cu2_ascorb_mOase-like_C"/>
</dbReference>
<sequence>MKTYFLIAFLLSNIYGIAQTKIKALKVTYEQESNGKTISPQSRILLFTSKENALLTNEENFAALKKNYPESVKYVSFTDHRLYSQTFFNNKDGYITVDSLSLKKQQFETTDETKVILGYLCHKVKTSINSNIIELWYTKDLDFKGAPTTLGQNLGLVLEMTRNGNYTIIAKKIERIKNMDRHLLLPDPTAISMDLISYNDKIWKSKFKSIPVFKNEVISFNEANKSNDSIYKFANGTVIVRKIKFPKLKKHDLIFLDLEEQSNGDAYDRTGSVFIIPQTKKQSFLDGLTNGVNVLPIYQNGNGKNYQGIVATDDYEPLVELMRFFTPFGVHHFNQFRLKDKIWSDAAYYRQDISELHSLLDNEEVYIGTFIGNYDKGGHKISMNITIHDSENSMFHDTKAIPVFNTTNIMEMGGQEYSTLFDVEKGLEVTFRLKEPLKKARLRYISTGHGGWENGDEFLPKPNTISLNRKQMMRFIPWRQDCGSYRLMNPVSGNFENGLSSSDYSRSNWCPGTVTNPIMIELGDLEAGEHTIQIQIPQGQNEGGSFSSWNVSGIIIGE</sequence>
<evidence type="ECO:0000313" key="4">
    <source>
        <dbReference type="Proteomes" id="UP001242368"/>
    </source>
</evidence>
<evidence type="ECO:0000313" key="3">
    <source>
        <dbReference type="EMBL" id="MDN3705751.1"/>
    </source>
</evidence>
<reference evidence="4" key="1">
    <citation type="journal article" date="2019" name="Int. J. Syst. Evol. Microbiol.">
        <title>The Global Catalogue of Microorganisms (GCM) 10K type strain sequencing project: providing services to taxonomists for standard genome sequencing and annotation.</title>
        <authorList>
            <consortium name="The Broad Institute Genomics Platform"/>
            <consortium name="The Broad Institute Genome Sequencing Center for Infectious Disease"/>
            <person name="Wu L."/>
            <person name="Ma J."/>
        </authorList>
    </citation>
    <scope>NUCLEOTIDE SEQUENCE [LARGE SCALE GENOMIC DNA]</scope>
    <source>
        <strain evidence="4">CECT 7184</strain>
    </source>
</reference>